<sequence length="431" mass="49309">MDENKTHLVFTPTSPAQLSFIERVDNVNDELVDALRIPGMQIIIYGPSGAGKTTLLINKLNQLYESQVITRCMVGMTMEQIILDGFDQLNPYFTSECVSSEKISISSDLKLSYFGLKTQIENYFQEKSQRLLPMQLTPQRLAYYFGHSNNCWVLEDFHKINEEEKIKLSQIMKVFMDSSFEFPELKIIAVGAVDSAREVVQYDPEMKQRVSEIYVPLMSDNEIAKIIYKGEELLNVSFKSSLIKRVQRFSSGLASVCHYLCLNMCTNSGIYVTADEKINLNEDDFDKAVEKYVKASSDTLKEIFDRAIKVNRVRKYNNPHIILKAILQLGKDGLTHNEILNKIQKTIPDYPAGNLTTYLKQLQHTTRGEILRYDKNAGNYSFSSPFVKAYAHCLLTNQAKKNISLDEVQIPLNELTKIFIKSFMVQFDNGK</sequence>
<comment type="caution">
    <text evidence="1">The sequence shown here is derived from an EMBL/GenBank/DDBJ whole genome shotgun (WGS) entry which is preliminary data.</text>
</comment>
<dbReference type="EMBL" id="QTZN02000001">
    <property type="protein sequence ID" value="MVB05451.1"/>
    <property type="molecule type" value="Genomic_DNA"/>
</dbReference>
<proteinExistence type="predicted"/>
<gene>
    <name evidence="2" type="ORF">DWB62_000205</name>
    <name evidence="1" type="ORF">GNY23_00205</name>
</gene>
<evidence type="ECO:0000313" key="3">
    <source>
        <dbReference type="Proteomes" id="UP000285951"/>
    </source>
</evidence>
<name>A0A7M4D0R7_9BACT</name>
<evidence type="ECO:0008006" key="5">
    <source>
        <dbReference type="Google" id="ProtNLM"/>
    </source>
</evidence>
<dbReference type="OrthoDB" id="7020775at2"/>
<evidence type="ECO:0000313" key="4">
    <source>
        <dbReference type="Proteomes" id="UP000462449"/>
    </source>
</evidence>
<dbReference type="Proteomes" id="UP000462449">
    <property type="component" value="Unassembled WGS sequence"/>
</dbReference>
<reference evidence="2 3" key="1">
    <citation type="submission" date="2019-11" db="EMBL/GenBank/DDBJ databases">
        <title>Draft genome sequence of Labilibaculum sp. strain SYP isolated from Black Sea.</title>
        <authorList>
            <person name="Yadav S."/>
            <person name="Villanueva L."/>
        </authorList>
    </citation>
    <scope>NUCLEOTIDE SEQUENCE [LARGE SCALE GENOMIC DNA]</scope>
    <source>
        <strain evidence="2 3">44</strain>
    </source>
</reference>
<dbReference type="AlphaFoldDB" id="A0A7M4D0R7"/>
<evidence type="ECO:0000313" key="2">
    <source>
        <dbReference type="EMBL" id="MVB05451.1"/>
    </source>
</evidence>
<dbReference type="EMBL" id="WOTW01000001">
    <property type="protein sequence ID" value="MUP36246.1"/>
    <property type="molecule type" value="Genomic_DNA"/>
</dbReference>
<protein>
    <recommendedName>
        <fullName evidence="5">ATP-binding protein</fullName>
    </recommendedName>
</protein>
<accession>A0A7M4D0R7</accession>
<dbReference type="SUPFAM" id="SSF52540">
    <property type="entry name" value="P-loop containing nucleoside triphosphate hydrolases"/>
    <property type="match status" value="1"/>
</dbReference>
<dbReference type="Proteomes" id="UP000285951">
    <property type="component" value="Unassembled WGS sequence"/>
</dbReference>
<dbReference type="Gene3D" id="3.40.50.300">
    <property type="entry name" value="P-loop containing nucleotide triphosphate hydrolases"/>
    <property type="match status" value="1"/>
</dbReference>
<organism evidence="1 4">
    <name type="scientific">Labilibaculum euxinus</name>
    <dbReference type="NCBI Taxonomy" id="2686357"/>
    <lineage>
        <taxon>Bacteria</taxon>
        <taxon>Pseudomonadati</taxon>
        <taxon>Bacteroidota</taxon>
        <taxon>Bacteroidia</taxon>
        <taxon>Marinilabiliales</taxon>
        <taxon>Marinifilaceae</taxon>
        <taxon>Labilibaculum</taxon>
    </lineage>
</organism>
<reference evidence="1 4" key="2">
    <citation type="submission" date="2019-12" db="EMBL/GenBank/DDBJ databases">
        <title>Draft genome sequence of Labilibaculum sp. strain 44 isolated from deep waters of Black Sea.</title>
        <authorList>
            <person name="Yadav S."/>
            <person name="Villanueva L."/>
        </authorList>
    </citation>
    <scope>NUCLEOTIDE SEQUENCE [LARGE SCALE GENOMIC DNA]</scope>
    <source>
        <strain evidence="1 4">44</strain>
    </source>
</reference>
<dbReference type="InterPro" id="IPR027417">
    <property type="entry name" value="P-loop_NTPase"/>
</dbReference>
<dbReference type="RefSeq" id="WP_156194233.1">
    <property type="nucleotide sequence ID" value="NZ_QTZN02000001.1"/>
</dbReference>
<evidence type="ECO:0000313" key="1">
    <source>
        <dbReference type="EMBL" id="MUP36246.1"/>
    </source>
</evidence>
<keyword evidence="3" id="KW-1185">Reference proteome</keyword>